<gene>
    <name evidence="9" type="ORF">EOJ36_05960</name>
</gene>
<evidence type="ECO:0000313" key="9">
    <source>
        <dbReference type="EMBL" id="RVU25957.1"/>
    </source>
</evidence>
<keyword evidence="5 8" id="KW-1133">Transmembrane helix</keyword>
<comment type="subcellular location">
    <subcellularLocation>
        <location evidence="1">Cell membrane</location>
        <topology evidence="1">Multi-pass membrane protein</topology>
    </subcellularLocation>
</comment>
<comment type="similarity">
    <text evidence="7">Belongs to the glycosyltransferase 87 family.</text>
</comment>
<keyword evidence="6 8" id="KW-0472">Membrane</keyword>
<evidence type="ECO:0000256" key="5">
    <source>
        <dbReference type="ARBA" id="ARBA00022989"/>
    </source>
</evidence>
<keyword evidence="4 8" id="KW-0812">Transmembrane</keyword>
<dbReference type="OrthoDB" id="1070018at2"/>
<evidence type="ECO:0000256" key="1">
    <source>
        <dbReference type="ARBA" id="ARBA00004651"/>
    </source>
</evidence>
<accession>A0A437PUP9</accession>
<keyword evidence="3" id="KW-0808">Transferase</keyword>
<feature type="transmembrane region" description="Helical" evidence="8">
    <location>
        <begin position="66"/>
        <end position="87"/>
    </location>
</feature>
<dbReference type="AlphaFoldDB" id="A0A437PUP9"/>
<keyword evidence="2" id="KW-1003">Cell membrane</keyword>
<feature type="transmembrane region" description="Helical" evidence="8">
    <location>
        <begin position="332"/>
        <end position="355"/>
    </location>
</feature>
<evidence type="ECO:0000256" key="4">
    <source>
        <dbReference type="ARBA" id="ARBA00022692"/>
    </source>
</evidence>
<feature type="transmembrane region" description="Helical" evidence="8">
    <location>
        <begin position="280"/>
        <end position="312"/>
    </location>
</feature>
<evidence type="ECO:0000256" key="2">
    <source>
        <dbReference type="ARBA" id="ARBA00022475"/>
    </source>
</evidence>
<reference evidence="9 10" key="1">
    <citation type="submission" date="2019-01" db="EMBL/GenBank/DDBJ databases">
        <authorList>
            <person name="Chen W.-M."/>
        </authorList>
    </citation>
    <scope>NUCLEOTIDE SEQUENCE [LARGE SCALE GENOMIC DNA]</scope>
    <source>
        <strain evidence="9 10">FSY-15</strain>
    </source>
</reference>
<protein>
    <submittedName>
        <fullName evidence="9">DUF2029 domain-containing protein</fullName>
    </submittedName>
</protein>
<dbReference type="GO" id="GO:0016758">
    <property type="term" value="F:hexosyltransferase activity"/>
    <property type="evidence" value="ECO:0007669"/>
    <property type="project" value="InterPro"/>
</dbReference>
<dbReference type="Proteomes" id="UP000282832">
    <property type="component" value="Unassembled WGS sequence"/>
</dbReference>
<evidence type="ECO:0000256" key="8">
    <source>
        <dbReference type="SAM" id="Phobius"/>
    </source>
</evidence>
<name>A0A437PUP9_9BACT</name>
<evidence type="ECO:0000256" key="7">
    <source>
        <dbReference type="ARBA" id="ARBA00024033"/>
    </source>
</evidence>
<proteinExistence type="inferred from homology"/>
<evidence type="ECO:0000313" key="10">
    <source>
        <dbReference type="Proteomes" id="UP000282832"/>
    </source>
</evidence>
<feature type="transmembrane region" description="Helical" evidence="8">
    <location>
        <begin position="7"/>
        <end position="24"/>
    </location>
</feature>
<dbReference type="GO" id="GO:0005886">
    <property type="term" value="C:plasma membrane"/>
    <property type="evidence" value="ECO:0007669"/>
    <property type="project" value="UniProtKB-SubCell"/>
</dbReference>
<evidence type="ECO:0000256" key="3">
    <source>
        <dbReference type="ARBA" id="ARBA00022679"/>
    </source>
</evidence>
<dbReference type="InterPro" id="IPR018584">
    <property type="entry name" value="GT87"/>
</dbReference>
<organism evidence="9 10">
    <name type="scientific">Sandaracinomonas limnophila</name>
    <dbReference type="NCBI Taxonomy" id="1862386"/>
    <lineage>
        <taxon>Bacteria</taxon>
        <taxon>Pseudomonadati</taxon>
        <taxon>Bacteroidota</taxon>
        <taxon>Cytophagia</taxon>
        <taxon>Cytophagales</taxon>
        <taxon>Flectobacillaceae</taxon>
        <taxon>Sandaracinomonas</taxon>
    </lineage>
</organism>
<feature type="transmembrane region" description="Helical" evidence="8">
    <location>
        <begin position="246"/>
        <end position="268"/>
    </location>
</feature>
<feature type="transmembrane region" description="Helical" evidence="8">
    <location>
        <begin position="367"/>
        <end position="387"/>
    </location>
</feature>
<dbReference type="Pfam" id="PF09594">
    <property type="entry name" value="GT87"/>
    <property type="match status" value="1"/>
</dbReference>
<comment type="caution">
    <text evidence="9">The sequence shown here is derived from an EMBL/GenBank/DDBJ whole genome shotgun (WGS) entry which is preliminary data.</text>
</comment>
<dbReference type="EMBL" id="SACY01000002">
    <property type="protein sequence ID" value="RVU25957.1"/>
    <property type="molecule type" value="Genomic_DNA"/>
</dbReference>
<keyword evidence="10" id="KW-1185">Reference proteome</keyword>
<sequence length="394" mass="44920">MLLKPKPLLWYLATIAIVLSKYFGGPKAYNNFVVYKNVFWHTLQQKNLYAYYPSEYFDHNLYGPTFALLIAPFAILPDWAGMLLWGLGSMWVLWKGMSYFWGENPPWLPLILVLVEATTALSNLQFNVLIAGGLLCAFGLSRQNKDWLAAGIIALLILTKIYGVVGLVLVFFTPKPFKLIGYGIVWLLVLGFLPSVISSPSFVLQSYSDWYNTIVNKNDLNQISYTNVGMQDISAMGLFKRISGNYQIASLFFLVPAMLLSLLPLIRFKNLKNIHFQNDYLAQLMIGLVIFSSSSESSTYIIAVAGYFLFYLPPSPSFRRRGWREATGEVRFSTFHFSLFTLLVFLTILSPTDLVPKFIRTEYIVKYALKALPCLLAWIWISSHLLFKNYKNEA</sequence>
<feature type="transmembrane region" description="Helical" evidence="8">
    <location>
        <begin position="147"/>
        <end position="172"/>
    </location>
</feature>
<dbReference type="RefSeq" id="WP_127803329.1">
    <property type="nucleotide sequence ID" value="NZ_SACY01000002.1"/>
</dbReference>
<evidence type="ECO:0000256" key="6">
    <source>
        <dbReference type="ARBA" id="ARBA00023136"/>
    </source>
</evidence>
<feature type="transmembrane region" description="Helical" evidence="8">
    <location>
        <begin position="179"/>
        <end position="197"/>
    </location>
</feature>